<protein>
    <submittedName>
        <fullName evidence="1">Uncharacterized protein</fullName>
    </submittedName>
</protein>
<sequence>MENPDAKEIQRREMAMKKATTTRKLWPVYEIMPAYHLSLRGGFSRQEMALGKKTAESAASSDDEYMDSVEY</sequence>
<dbReference type="AlphaFoldDB" id="A0A8H7XJ89"/>
<reference evidence="1" key="1">
    <citation type="submission" date="2021-02" db="EMBL/GenBank/DDBJ databases">
        <title>Psilocybe cubensis genome.</title>
        <authorList>
            <person name="Mckernan K.J."/>
            <person name="Crawford S."/>
            <person name="Trippe A."/>
            <person name="Kane L.T."/>
            <person name="Mclaughlin S."/>
        </authorList>
    </citation>
    <scope>NUCLEOTIDE SEQUENCE [LARGE SCALE GENOMIC DNA]</scope>
    <source>
        <strain evidence="1">MGC-MH-2018</strain>
    </source>
</reference>
<evidence type="ECO:0000313" key="1">
    <source>
        <dbReference type="EMBL" id="KAG5162505.1"/>
    </source>
</evidence>
<comment type="caution">
    <text evidence="1">The sequence shown here is derived from an EMBL/GenBank/DDBJ whole genome shotgun (WGS) entry which is preliminary data.</text>
</comment>
<accession>A0A8H7XJ89</accession>
<proteinExistence type="predicted"/>
<dbReference type="EMBL" id="JAFIQS010000018">
    <property type="protein sequence ID" value="KAG5162505.1"/>
    <property type="molecule type" value="Genomic_DNA"/>
</dbReference>
<gene>
    <name evidence="1" type="ORF">JR316_012390</name>
</gene>
<organism evidence="1">
    <name type="scientific">Psilocybe cubensis</name>
    <name type="common">Psychedelic mushroom</name>
    <name type="synonym">Stropharia cubensis</name>
    <dbReference type="NCBI Taxonomy" id="181762"/>
    <lineage>
        <taxon>Eukaryota</taxon>
        <taxon>Fungi</taxon>
        <taxon>Dikarya</taxon>
        <taxon>Basidiomycota</taxon>
        <taxon>Agaricomycotina</taxon>
        <taxon>Agaricomycetes</taxon>
        <taxon>Agaricomycetidae</taxon>
        <taxon>Agaricales</taxon>
        <taxon>Agaricineae</taxon>
        <taxon>Strophariaceae</taxon>
        <taxon>Psilocybe</taxon>
    </lineage>
</organism>
<name>A0A8H7XJ89_PSICU</name>